<dbReference type="Pfam" id="PF00620">
    <property type="entry name" value="RhoGAP"/>
    <property type="match status" value="1"/>
</dbReference>
<dbReference type="STRING" id="3750.A0A498IJ36"/>
<evidence type="ECO:0000259" key="5">
    <source>
        <dbReference type="PROSITE" id="PS50238"/>
    </source>
</evidence>
<feature type="region of interest" description="Disordered" evidence="3">
    <location>
        <begin position="342"/>
        <end position="383"/>
    </location>
</feature>
<evidence type="ECO:0000259" key="4">
    <source>
        <dbReference type="PROSITE" id="PS50108"/>
    </source>
</evidence>
<feature type="domain" description="Rho-GAP" evidence="5">
    <location>
        <begin position="158"/>
        <end position="343"/>
    </location>
</feature>
<dbReference type="Gene3D" id="1.10.555.10">
    <property type="entry name" value="Rho GTPase activation protein"/>
    <property type="match status" value="1"/>
</dbReference>
<dbReference type="InterPro" id="IPR055066">
    <property type="entry name" value="AASDHPPT_N"/>
</dbReference>
<dbReference type="Pfam" id="PF01648">
    <property type="entry name" value="ACPS"/>
    <property type="match status" value="1"/>
</dbReference>
<dbReference type="CDD" id="cd00159">
    <property type="entry name" value="RhoGAP"/>
    <property type="match status" value="1"/>
</dbReference>
<dbReference type="SMART" id="SM00285">
    <property type="entry name" value="PBD"/>
    <property type="match status" value="1"/>
</dbReference>
<evidence type="ECO:0000313" key="7">
    <source>
        <dbReference type="Proteomes" id="UP000290289"/>
    </source>
</evidence>
<dbReference type="CDD" id="cd00132">
    <property type="entry name" value="CRIB"/>
    <property type="match status" value="1"/>
</dbReference>
<feature type="region of interest" description="Disordered" evidence="3">
    <location>
        <begin position="1"/>
        <end position="75"/>
    </location>
</feature>
<dbReference type="PROSITE" id="PS50238">
    <property type="entry name" value="RHOGAP"/>
    <property type="match status" value="1"/>
</dbReference>
<dbReference type="PANTHER" id="PTHR23177">
    <property type="entry name" value="MKIAA1688 PROTEIN"/>
    <property type="match status" value="1"/>
</dbReference>
<dbReference type="SMART" id="SM00324">
    <property type="entry name" value="RhoGAP"/>
    <property type="match status" value="1"/>
</dbReference>
<dbReference type="InterPro" id="IPR036936">
    <property type="entry name" value="CRIB_dom_sf"/>
</dbReference>
<keyword evidence="1" id="KW-0343">GTPase activation</keyword>
<dbReference type="AlphaFoldDB" id="A0A498IJ36"/>
<keyword evidence="2" id="KW-0808">Transferase</keyword>
<evidence type="ECO:0000313" key="6">
    <source>
        <dbReference type="EMBL" id="RXH81491.1"/>
    </source>
</evidence>
<dbReference type="PANTHER" id="PTHR23177:SF64">
    <property type="entry name" value="RHO GTPASE-ACTIVATING PROTEIN 1"/>
    <property type="match status" value="1"/>
</dbReference>
<dbReference type="GO" id="GO:0000287">
    <property type="term" value="F:magnesium ion binding"/>
    <property type="evidence" value="ECO:0007669"/>
    <property type="project" value="InterPro"/>
</dbReference>
<feature type="region of interest" description="Disordered" evidence="3">
    <location>
        <begin position="443"/>
        <end position="484"/>
    </location>
</feature>
<feature type="compositionally biased region" description="Pro residues" evidence="3">
    <location>
        <begin position="14"/>
        <end position="33"/>
    </location>
</feature>
<gene>
    <name evidence="6" type="ORF">DVH24_034912</name>
</gene>
<feature type="compositionally biased region" description="Basic and acidic residues" evidence="3">
    <location>
        <begin position="366"/>
        <end position="377"/>
    </location>
</feature>
<dbReference type="Pfam" id="PF22624">
    <property type="entry name" value="AASDHPPT_N"/>
    <property type="match status" value="1"/>
</dbReference>
<reference evidence="6 7" key="1">
    <citation type="submission" date="2018-10" db="EMBL/GenBank/DDBJ databases">
        <title>A high-quality apple genome assembly.</title>
        <authorList>
            <person name="Hu J."/>
        </authorList>
    </citation>
    <scope>NUCLEOTIDE SEQUENCE [LARGE SCALE GENOMIC DNA]</scope>
    <source>
        <strain evidence="7">cv. HFTH1</strain>
        <tissue evidence="6">Young leaf</tissue>
    </source>
</reference>
<dbReference type="Gene3D" id="3.90.470.20">
    <property type="entry name" value="4'-phosphopantetheinyl transferase domain"/>
    <property type="match status" value="2"/>
</dbReference>
<feature type="domain" description="CRIB" evidence="4">
    <location>
        <begin position="113"/>
        <end position="126"/>
    </location>
</feature>
<dbReference type="SUPFAM" id="SSF48350">
    <property type="entry name" value="GTPase activation domain, GAP"/>
    <property type="match status" value="1"/>
</dbReference>
<dbReference type="FunFam" id="1.10.555.10:FF:000046">
    <property type="entry name" value="Rho GTPase-activating protein 5"/>
    <property type="match status" value="1"/>
</dbReference>
<proteinExistence type="predicted"/>
<dbReference type="Proteomes" id="UP000290289">
    <property type="component" value="Chromosome 12"/>
</dbReference>
<dbReference type="InterPro" id="IPR000095">
    <property type="entry name" value="CRIB_dom"/>
</dbReference>
<protein>
    <recommendedName>
        <fullName evidence="8">Rho-GAP domain-containing protein</fullName>
    </recommendedName>
</protein>
<comment type="caution">
    <text evidence="6">The sequence shown here is derived from an EMBL/GenBank/DDBJ whole genome shotgun (WGS) entry which is preliminary data.</text>
</comment>
<evidence type="ECO:0008006" key="8">
    <source>
        <dbReference type="Google" id="ProtNLM"/>
    </source>
</evidence>
<evidence type="ECO:0000256" key="2">
    <source>
        <dbReference type="ARBA" id="ARBA00022679"/>
    </source>
</evidence>
<dbReference type="GO" id="GO:0007165">
    <property type="term" value="P:signal transduction"/>
    <property type="evidence" value="ECO:0007669"/>
    <property type="project" value="InterPro"/>
</dbReference>
<feature type="compositionally biased region" description="Acidic residues" evidence="3">
    <location>
        <begin position="50"/>
        <end position="64"/>
    </location>
</feature>
<accession>A0A498IJ36</accession>
<dbReference type="EMBL" id="RDQH01000338">
    <property type="protein sequence ID" value="RXH81491.1"/>
    <property type="molecule type" value="Genomic_DNA"/>
</dbReference>
<dbReference type="SUPFAM" id="SSF56214">
    <property type="entry name" value="4'-phosphopantetheinyl transferase"/>
    <property type="match status" value="2"/>
</dbReference>
<dbReference type="InterPro" id="IPR037143">
    <property type="entry name" value="4-PPantetheinyl_Trfase_dom_sf"/>
</dbReference>
<dbReference type="Pfam" id="PF00786">
    <property type="entry name" value="PBD"/>
    <property type="match status" value="1"/>
</dbReference>
<dbReference type="GO" id="GO:0005096">
    <property type="term" value="F:GTPase activator activity"/>
    <property type="evidence" value="ECO:0007669"/>
    <property type="project" value="UniProtKB-KW"/>
</dbReference>
<evidence type="ECO:0000256" key="1">
    <source>
        <dbReference type="ARBA" id="ARBA00022468"/>
    </source>
</evidence>
<organism evidence="6 7">
    <name type="scientific">Malus domestica</name>
    <name type="common">Apple</name>
    <name type="synonym">Pyrus malus</name>
    <dbReference type="NCBI Taxonomy" id="3750"/>
    <lineage>
        <taxon>Eukaryota</taxon>
        <taxon>Viridiplantae</taxon>
        <taxon>Streptophyta</taxon>
        <taxon>Embryophyta</taxon>
        <taxon>Tracheophyta</taxon>
        <taxon>Spermatophyta</taxon>
        <taxon>Magnoliopsida</taxon>
        <taxon>eudicotyledons</taxon>
        <taxon>Gunneridae</taxon>
        <taxon>Pentapetalae</taxon>
        <taxon>rosids</taxon>
        <taxon>fabids</taxon>
        <taxon>Rosales</taxon>
        <taxon>Rosaceae</taxon>
        <taxon>Amygdaloideae</taxon>
        <taxon>Maleae</taxon>
        <taxon>Malus</taxon>
    </lineage>
</organism>
<dbReference type="InterPro" id="IPR008278">
    <property type="entry name" value="4-PPantetheinyl_Trfase_dom"/>
</dbReference>
<dbReference type="InterPro" id="IPR000198">
    <property type="entry name" value="RhoGAP_dom"/>
</dbReference>
<name>A0A498IJ36_MALDO</name>
<dbReference type="PROSITE" id="PS50108">
    <property type="entry name" value="CRIB"/>
    <property type="match status" value="1"/>
</dbReference>
<dbReference type="InterPro" id="IPR044785">
    <property type="entry name" value="RopGAP1-5"/>
</dbReference>
<dbReference type="FunFam" id="3.90.470.20:FF:000010">
    <property type="entry name" value="L-aminoadipate-semialdehyde dehydrogenase-phosphopantetheinyl transferase"/>
    <property type="match status" value="1"/>
</dbReference>
<feature type="compositionally biased region" description="Basic and acidic residues" evidence="3">
    <location>
        <begin position="65"/>
        <end position="74"/>
    </location>
</feature>
<feature type="region of interest" description="Disordered" evidence="3">
    <location>
        <begin position="389"/>
        <end position="408"/>
    </location>
</feature>
<sequence length="861" mass="95881">MTEVLQSPSTSHFPSPPSSSTPCAAAPPTPNDSPYPHALLEDTLQGYLASEEDEENESEDEEEEERKKKERDGEGDQLSLVTLLVTAFRRSLIGCSSTNSADSGRGKLSSMEIGWPSNVRHVAHVTFDRFNGFLGLPVELEPEVPRRAPSASANVFGVSTESMQLSFDARGNSVPTILILMQRHLYAQGGLQAEGIFRINAENSQEEYVRDQLNRGVIPEGVDVHCLAGLIKAWFRELPTAVLDSLTPEQVMQSQSEEECAELVRLLPPTEAALLDWAVNLMADVAQMEHFNKMNARNIAMVFAPNMTHMVDPLTALMYAVQVMNFLKTLIVKTLKEREESLVETAPVPRLEPSDEDEHQSTFQPYHKEANEEANKENEEEGVFVGEEPDLESPLHSTQNDPTTESGSQTFLSSIKNIIPGGNRFLADNCPCEVVSQVGSLANGPQDQGLTGSGREAQPNVRKIKSGQSSGSNLKKGPKKVNEQPLIQTAVTADKSKRSEILSRINSRTELAEGQTLHGSINQLLRETLIRMTSLETPAAKLDCFLQRRRPFYRMNIHALHSNFCSLLPLQLPSRMESHLWYVLPEEVKSEGLLNRYFELLSPSERDDVLGMRGIELQKRALLARALVRTTISRYTDHRVDPRSLKFKKNNHGKPEVEWQIADGWQPPPLHFNLSHTSSLIACGVTVDSPIGIDVEDKQRKLKNHILAFARRYFSSHEVEHLSSISDIEIQRQQFIKLWTLKEAYVKALGKGFSASPFNTFTIRLRDAAKRGINLSGDVDSEITEISVEPFGPVNLTRNWQFSLLELAGSHYAAICMERHKTVGGEEKAPLQLTVWRTIPFVEEECVTGTDAAVPIGGLNC</sequence>
<evidence type="ECO:0000256" key="3">
    <source>
        <dbReference type="SAM" id="MobiDB-lite"/>
    </source>
</evidence>
<keyword evidence="7" id="KW-1185">Reference proteome</keyword>
<feature type="compositionally biased region" description="Polar residues" evidence="3">
    <location>
        <begin position="395"/>
        <end position="408"/>
    </location>
</feature>
<dbReference type="InterPro" id="IPR008936">
    <property type="entry name" value="Rho_GTPase_activation_prot"/>
</dbReference>
<dbReference type="GO" id="GO:0008897">
    <property type="term" value="F:holo-[acyl-carrier-protein] synthase activity"/>
    <property type="evidence" value="ECO:0007669"/>
    <property type="project" value="InterPro"/>
</dbReference>
<dbReference type="FunFam" id="3.90.470.20:FF:000011">
    <property type="entry name" value="Os08g0243100 protein"/>
    <property type="match status" value="1"/>
</dbReference>
<dbReference type="Gene3D" id="3.90.810.10">
    <property type="entry name" value="CRIB domain"/>
    <property type="match status" value="1"/>
</dbReference>